<reference evidence="2 3" key="1">
    <citation type="submission" date="2014-10" db="EMBL/GenBank/DDBJ databases">
        <title>Draft genome sequence of Actinoplanes utahensis NRRL 12052.</title>
        <authorList>
            <person name="Velasco-Bucheli B."/>
            <person name="del Cerro C."/>
            <person name="Hormigo D."/>
            <person name="Garcia J.L."/>
            <person name="Acebal C."/>
            <person name="Arroyo M."/>
            <person name="de la Mata I."/>
        </authorList>
    </citation>
    <scope>NUCLEOTIDE SEQUENCE [LARGE SCALE GENOMIC DNA]</scope>
    <source>
        <strain evidence="2 3">NRRL 12052</strain>
    </source>
</reference>
<evidence type="ECO:0000313" key="3">
    <source>
        <dbReference type="Proteomes" id="UP000054537"/>
    </source>
</evidence>
<keyword evidence="3" id="KW-1185">Reference proteome</keyword>
<organism evidence="2 3">
    <name type="scientific">Actinoplanes utahensis</name>
    <dbReference type="NCBI Taxonomy" id="1869"/>
    <lineage>
        <taxon>Bacteria</taxon>
        <taxon>Bacillati</taxon>
        <taxon>Actinomycetota</taxon>
        <taxon>Actinomycetes</taxon>
        <taxon>Micromonosporales</taxon>
        <taxon>Micromonosporaceae</taxon>
        <taxon>Actinoplanes</taxon>
    </lineage>
</organism>
<proteinExistence type="predicted"/>
<dbReference type="AlphaFoldDB" id="A0A0A6X844"/>
<accession>A0A0A6X844</accession>
<protein>
    <submittedName>
        <fullName evidence="2">Uncharacterized protein</fullName>
    </submittedName>
</protein>
<comment type="caution">
    <text evidence="2">The sequence shown here is derived from an EMBL/GenBank/DDBJ whole genome shotgun (WGS) entry which is preliminary data.</text>
</comment>
<name>A0A0A6X844_ACTUT</name>
<dbReference type="Proteomes" id="UP000054537">
    <property type="component" value="Unassembled WGS sequence"/>
</dbReference>
<dbReference type="EMBL" id="JRTT01000019">
    <property type="protein sequence ID" value="KHD76277.1"/>
    <property type="molecule type" value="Genomic_DNA"/>
</dbReference>
<gene>
    <name evidence="2" type="ORF">MB27_17840</name>
</gene>
<evidence type="ECO:0000313" key="2">
    <source>
        <dbReference type="EMBL" id="KHD76277.1"/>
    </source>
</evidence>
<feature type="region of interest" description="Disordered" evidence="1">
    <location>
        <begin position="1"/>
        <end position="36"/>
    </location>
</feature>
<evidence type="ECO:0000256" key="1">
    <source>
        <dbReference type="SAM" id="MobiDB-lite"/>
    </source>
</evidence>
<sequence length="78" mass="7466">MGEAEADGRTGGGGEAHDGGKGAARVGVGSTGPVAVGGRNGISIGRGWSWPVISFVPAVSTASVGTEASPTRIATNST</sequence>